<keyword evidence="6 8" id="KW-0274">FAD</keyword>
<evidence type="ECO:0000259" key="10">
    <source>
        <dbReference type="Pfam" id="PF02770"/>
    </source>
</evidence>
<feature type="domain" description="Acyl-CoA oxidase/dehydrogenase middle" evidence="10">
    <location>
        <begin position="119"/>
        <end position="215"/>
    </location>
</feature>
<dbReference type="InterPro" id="IPR013786">
    <property type="entry name" value="AcylCoA_DH/ox_N"/>
</dbReference>
<dbReference type="PROSITE" id="PS00073">
    <property type="entry name" value="ACYL_COA_DH_2"/>
    <property type="match status" value="1"/>
</dbReference>
<evidence type="ECO:0000259" key="9">
    <source>
        <dbReference type="Pfam" id="PF00441"/>
    </source>
</evidence>
<dbReference type="FunFam" id="2.40.110.10:FF:000001">
    <property type="entry name" value="Acyl-CoA dehydrogenase, mitochondrial"/>
    <property type="match status" value="1"/>
</dbReference>
<dbReference type="InterPro" id="IPR009100">
    <property type="entry name" value="AcylCoA_DH/oxidase_NM_dom_sf"/>
</dbReference>
<keyword evidence="7 8" id="KW-0560">Oxidoreductase</keyword>
<name>A0A557ZYS9_9PSEU</name>
<dbReference type="InterPro" id="IPR036250">
    <property type="entry name" value="AcylCo_DH-like_C"/>
</dbReference>
<dbReference type="PIRSF" id="PIRSF016578">
    <property type="entry name" value="HsaA"/>
    <property type="match status" value="1"/>
</dbReference>
<dbReference type="Gene3D" id="1.10.540.10">
    <property type="entry name" value="Acyl-CoA dehydrogenase/oxidase, N-terminal domain"/>
    <property type="match status" value="1"/>
</dbReference>
<comment type="caution">
    <text evidence="12">The sequence shown here is derived from an EMBL/GenBank/DDBJ whole genome shotgun (WGS) entry which is preliminary data.</text>
</comment>
<dbReference type="InterPro" id="IPR037069">
    <property type="entry name" value="AcylCoA_DH/ox_N_sf"/>
</dbReference>
<dbReference type="SUPFAM" id="SSF47203">
    <property type="entry name" value="Acyl-CoA dehydrogenase C-terminal domain-like"/>
    <property type="match status" value="1"/>
</dbReference>
<evidence type="ECO:0000256" key="1">
    <source>
        <dbReference type="ARBA" id="ARBA00001974"/>
    </source>
</evidence>
<evidence type="ECO:0000256" key="8">
    <source>
        <dbReference type="RuleBase" id="RU362125"/>
    </source>
</evidence>
<organism evidence="12 13">
    <name type="scientific">Amycolatopsis acidiphila</name>
    <dbReference type="NCBI Taxonomy" id="715473"/>
    <lineage>
        <taxon>Bacteria</taxon>
        <taxon>Bacillati</taxon>
        <taxon>Actinomycetota</taxon>
        <taxon>Actinomycetes</taxon>
        <taxon>Pseudonocardiales</taxon>
        <taxon>Pseudonocardiaceae</taxon>
        <taxon>Amycolatopsis</taxon>
    </lineage>
</organism>
<comment type="pathway">
    <text evidence="2">Amino-acid degradation; L-valine degradation.</text>
</comment>
<dbReference type="AlphaFoldDB" id="A0A557ZYS9"/>
<accession>A0A557ZYS9</accession>
<dbReference type="Proteomes" id="UP000318578">
    <property type="component" value="Unassembled WGS sequence"/>
</dbReference>
<evidence type="ECO:0000256" key="3">
    <source>
        <dbReference type="ARBA" id="ARBA00009347"/>
    </source>
</evidence>
<reference evidence="12 13" key="1">
    <citation type="submission" date="2019-07" db="EMBL/GenBank/DDBJ databases">
        <title>New species of Amycolatopsis and Streptomyces.</title>
        <authorList>
            <person name="Duangmal K."/>
            <person name="Teo W.F.A."/>
            <person name="Lipun K."/>
        </authorList>
    </citation>
    <scope>NUCLEOTIDE SEQUENCE [LARGE SCALE GENOMIC DNA]</scope>
    <source>
        <strain evidence="12 13">JCM 30562</strain>
    </source>
</reference>
<comment type="similarity">
    <text evidence="3 8">Belongs to the acyl-CoA dehydrogenase family.</text>
</comment>
<dbReference type="PANTHER" id="PTHR43884">
    <property type="entry name" value="ACYL-COA DEHYDROGENASE"/>
    <property type="match status" value="1"/>
</dbReference>
<dbReference type="GO" id="GO:0003995">
    <property type="term" value="F:acyl-CoA dehydrogenase activity"/>
    <property type="evidence" value="ECO:0007669"/>
    <property type="project" value="InterPro"/>
</dbReference>
<dbReference type="Gene3D" id="2.40.110.10">
    <property type="entry name" value="Butyryl-CoA Dehydrogenase, subunit A, domain 2"/>
    <property type="match status" value="1"/>
</dbReference>
<dbReference type="GO" id="GO:0050660">
    <property type="term" value="F:flavin adenine dinucleotide binding"/>
    <property type="evidence" value="ECO:0007669"/>
    <property type="project" value="InterPro"/>
</dbReference>
<dbReference type="Gene3D" id="1.20.140.10">
    <property type="entry name" value="Butyryl-CoA Dehydrogenase, subunit A, domain 3"/>
    <property type="match status" value="1"/>
</dbReference>
<evidence type="ECO:0000313" key="13">
    <source>
        <dbReference type="Proteomes" id="UP000318578"/>
    </source>
</evidence>
<dbReference type="InterPro" id="IPR006089">
    <property type="entry name" value="Acyl-CoA_DH_CS"/>
</dbReference>
<dbReference type="Pfam" id="PF02770">
    <property type="entry name" value="Acyl-CoA_dh_M"/>
    <property type="match status" value="1"/>
</dbReference>
<keyword evidence="13" id="KW-1185">Reference proteome</keyword>
<dbReference type="FunFam" id="1.20.140.10:FF:000001">
    <property type="entry name" value="Acyl-CoA dehydrogenase"/>
    <property type="match status" value="1"/>
</dbReference>
<feature type="domain" description="Acyl-CoA dehydrogenase/oxidase C-terminal" evidence="9">
    <location>
        <begin position="227"/>
        <end position="376"/>
    </location>
</feature>
<evidence type="ECO:0000313" key="12">
    <source>
        <dbReference type="EMBL" id="TVT17160.1"/>
    </source>
</evidence>
<sequence length="382" mass="40841">MDETTFGQVLDAVRQFVRKEVVPRENEIEETDSIPDDLRAATAELGLFGYALPAEYGGLGALMAEDVRLAFEFGYTTPAFRSLFGTNNGIAGQVIAKFGTEAQKQAFLPRLASGEAIASFALTESEAGSSPAGLKTSARRDGSDWVVTGTKRFITNAPLADLFVVFARTDPTAAGGRGISAFAVDAPSPGLTVGPRDHKMGQRGAWTAEVMFDEVRVPGDRLIGEEGRGYRSAMTVLARGRLHIAAMCVGTAQRILDESVQHAGTSRQGGRPIGDHQLVQAMLADSYAELAAGRSLVLHAAAEFDSGADIAAGPSSAKLFCSEMVSRVADRGVQIHGGMGYMAETVVERMYRDSRLYRLYEGTSEIQKLIIARELLSPVARS</sequence>
<dbReference type="Pfam" id="PF00441">
    <property type="entry name" value="Acyl-CoA_dh_1"/>
    <property type="match status" value="1"/>
</dbReference>
<proteinExistence type="inferred from homology"/>
<evidence type="ECO:0000256" key="2">
    <source>
        <dbReference type="ARBA" id="ARBA00005109"/>
    </source>
</evidence>
<keyword evidence="4" id="KW-0101">Branched-chain amino acid catabolism</keyword>
<dbReference type="SUPFAM" id="SSF56645">
    <property type="entry name" value="Acyl-CoA dehydrogenase NM domain-like"/>
    <property type="match status" value="1"/>
</dbReference>
<evidence type="ECO:0000256" key="5">
    <source>
        <dbReference type="ARBA" id="ARBA00022630"/>
    </source>
</evidence>
<keyword evidence="5 8" id="KW-0285">Flavoprotein</keyword>
<protein>
    <submittedName>
        <fullName evidence="12">Acyl-CoA dehydrogenase</fullName>
    </submittedName>
</protein>
<dbReference type="RefSeq" id="WP_144643726.1">
    <property type="nucleotide sequence ID" value="NZ_BNAX01000004.1"/>
</dbReference>
<dbReference type="InterPro" id="IPR006091">
    <property type="entry name" value="Acyl-CoA_Oxase/DH_mid-dom"/>
</dbReference>
<comment type="cofactor">
    <cofactor evidence="1 8">
        <name>FAD</name>
        <dbReference type="ChEBI" id="CHEBI:57692"/>
    </cofactor>
</comment>
<dbReference type="PANTHER" id="PTHR43884:SF40">
    <property type="entry name" value="ACYL-COA DEHYDROGENASE"/>
    <property type="match status" value="1"/>
</dbReference>
<evidence type="ECO:0000259" key="11">
    <source>
        <dbReference type="Pfam" id="PF02771"/>
    </source>
</evidence>
<dbReference type="OrthoDB" id="8876745at2"/>
<gene>
    <name evidence="12" type="ORF">FNH06_32410</name>
</gene>
<dbReference type="InterPro" id="IPR046373">
    <property type="entry name" value="Acyl-CoA_Oxase/DH_mid-dom_sf"/>
</dbReference>
<evidence type="ECO:0000256" key="7">
    <source>
        <dbReference type="ARBA" id="ARBA00023002"/>
    </source>
</evidence>
<evidence type="ECO:0000256" key="4">
    <source>
        <dbReference type="ARBA" id="ARBA00022456"/>
    </source>
</evidence>
<dbReference type="Pfam" id="PF02771">
    <property type="entry name" value="Acyl-CoA_dh_N"/>
    <property type="match status" value="1"/>
</dbReference>
<feature type="domain" description="Acyl-CoA dehydrogenase/oxidase N-terminal" evidence="11">
    <location>
        <begin position="8"/>
        <end position="115"/>
    </location>
</feature>
<evidence type="ECO:0000256" key="6">
    <source>
        <dbReference type="ARBA" id="ARBA00022827"/>
    </source>
</evidence>
<dbReference type="GO" id="GO:0009083">
    <property type="term" value="P:branched-chain amino acid catabolic process"/>
    <property type="evidence" value="ECO:0007669"/>
    <property type="project" value="UniProtKB-KW"/>
</dbReference>
<dbReference type="InterPro" id="IPR009075">
    <property type="entry name" value="AcylCo_DH/oxidase_C"/>
</dbReference>
<dbReference type="EMBL" id="VJZA01000085">
    <property type="protein sequence ID" value="TVT17160.1"/>
    <property type="molecule type" value="Genomic_DNA"/>
</dbReference>